<dbReference type="Gene3D" id="3.40.50.720">
    <property type="entry name" value="NAD(P)-binding Rossmann-like Domain"/>
    <property type="match status" value="1"/>
</dbReference>
<evidence type="ECO:0000313" key="2">
    <source>
        <dbReference type="EMBL" id="KAJ9149318.1"/>
    </source>
</evidence>
<comment type="caution">
    <text evidence="2">The sequence shown here is derived from an EMBL/GenBank/DDBJ whole genome shotgun (WGS) entry which is preliminary data.</text>
</comment>
<dbReference type="InterPro" id="IPR036291">
    <property type="entry name" value="NAD(P)-bd_dom_sf"/>
</dbReference>
<dbReference type="EMBL" id="JANBVO010000010">
    <property type="protein sequence ID" value="KAJ9149318.1"/>
    <property type="molecule type" value="Genomic_DNA"/>
</dbReference>
<evidence type="ECO:0000313" key="3">
    <source>
        <dbReference type="Proteomes" id="UP001174694"/>
    </source>
</evidence>
<dbReference type="SUPFAM" id="SSF51735">
    <property type="entry name" value="NAD(P)-binding Rossmann-fold domains"/>
    <property type="match status" value="1"/>
</dbReference>
<dbReference type="Pfam" id="PF00106">
    <property type="entry name" value="adh_short"/>
    <property type="match status" value="1"/>
</dbReference>
<sequence>MAITKTSKSLEMEPSQDGLAKLFFKSQFFAKTRWPPKDTDLSGQVAIVTGATTGLGLECARQLLDFKLSHLIVAVRSLERGESIAATLRKSHPKATVEVWLLEMESYESIQRFARRVDETLPRLDIAILNAGLIALDFRLVPSTGHESVIQVNYLSTMLLAILLLPILKAKHPAGRPGRLTIVNSGTSLYAKFPNHKERPLLKSFDDLSIMPWDPTERYWSSKLIGQLFFIKLFPHVDPDDVILNMVDPGLVKGTGLHRDAHGFFGYFYTFLKAISGRSMAAGASTYIDAAVVRGKESHGCSLMDWKIYPFAAFAYSPEGKAATQQLWEETLAGFEFVGAKGTLEGLSK</sequence>
<dbReference type="PRINTS" id="PR00081">
    <property type="entry name" value="GDHRDH"/>
</dbReference>
<evidence type="ECO:0000256" key="1">
    <source>
        <dbReference type="ARBA" id="ARBA00023002"/>
    </source>
</evidence>
<accession>A0AA38RVN8</accession>
<dbReference type="GO" id="GO:0016491">
    <property type="term" value="F:oxidoreductase activity"/>
    <property type="evidence" value="ECO:0007669"/>
    <property type="project" value="UniProtKB-KW"/>
</dbReference>
<reference evidence="2" key="1">
    <citation type="submission" date="2022-07" db="EMBL/GenBank/DDBJ databases">
        <title>Fungi with potential for degradation of polypropylene.</title>
        <authorList>
            <person name="Gostincar C."/>
        </authorList>
    </citation>
    <scope>NUCLEOTIDE SEQUENCE</scope>
    <source>
        <strain evidence="2">EXF-13308</strain>
    </source>
</reference>
<dbReference type="Proteomes" id="UP001174694">
    <property type="component" value="Unassembled WGS sequence"/>
</dbReference>
<proteinExistence type="predicted"/>
<gene>
    <name evidence="2" type="ORF">NKR23_g4260</name>
</gene>
<protein>
    <submittedName>
        <fullName evidence="2">NAD(P)-binding domain protein</fullName>
    </submittedName>
</protein>
<dbReference type="PANTHER" id="PTHR43157">
    <property type="entry name" value="PHOSPHATIDYLINOSITOL-GLYCAN BIOSYNTHESIS CLASS F PROTEIN-RELATED"/>
    <property type="match status" value="1"/>
</dbReference>
<dbReference type="AlphaFoldDB" id="A0AA38RVN8"/>
<dbReference type="InterPro" id="IPR002347">
    <property type="entry name" value="SDR_fam"/>
</dbReference>
<organism evidence="2 3">
    <name type="scientific">Pleurostoma richardsiae</name>
    <dbReference type="NCBI Taxonomy" id="41990"/>
    <lineage>
        <taxon>Eukaryota</taxon>
        <taxon>Fungi</taxon>
        <taxon>Dikarya</taxon>
        <taxon>Ascomycota</taxon>
        <taxon>Pezizomycotina</taxon>
        <taxon>Sordariomycetes</taxon>
        <taxon>Sordariomycetidae</taxon>
        <taxon>Calosphaeriales</taxon>
        <taxon>Pleurostomataceae</taxon>
        <taxon>Pleurostoma</taxon>
    </lineage>
</organism>
<dbReference type="PANTHER" id="PTHR43157:SF35">
    <property type="entry name" value="DEHYDROGENASE_REDUCTASE FAMILY PROTEIN, PUTATIVE-RELATED"/>
    <property type="match status" value="1"/>
</dbReference>
<keyword evidence="1" id="KW-0560">Oxidoreductase</keyword>
<name>A0AA38RVN8_9PEZI</name>
<keyword evidence="3" id="KW-1185">Reference proteome</keyword>